<gene>
    <name evidence="2" type="ORF">CG50_04490</name>
</gene>
<evidence type="ECO:0008006" key="4">
    <source>
        <dbReference type="Google" id="ProtNLM"/>
    </source>
</evidence>
<comment type="caution">
    <text evidence="2">The sequence shown here is derived from an EMBL/GenBank/DDBJ whole genome shotgun (WGS) entry which is preliminary data.</text>
</comment>
<keyword evidence="1" id="KW-1133">Transmembrane helix</keyword>
<sequence length="221" mass="23037">MTQSDSFINEVTDEVRRDRLFGYMRRYGWIGILAVIGIVGGASWFEWQKYSVQSGAQAFGDKILAGLKADDPAAALKAVTASGSQQALARMSEAAALAEADRPAEAYAALKPVMDDASLPKSLRDLAGLKAAMLPGDAMSADARTALLDRLAAPGAPYRPLAMERQAVALIAAGDTAGAIAKAQEILAEPGLTPGLQQRANELIVALGGEPPKMSSLAVGQ</sequence>
<evidence type="ECO:0000256" key="1">
    <source>
        <dbReference type="SAM" id="Phobius"/>
    </source>
</evidence>
<dbReference type="eggNOG" id="COG4649">
    <property type="taxonomic scope" value="Bacteria"/>
</dbReference>
<evidence type="ECO:0000313" key="3">
    <source>
        <dbReference type="Proteomes" id="UP000028824"/>
    </source>
</evidence>
<protein>
    <recommendedName>
        <fullName evidence="4">Tetratricopeptide repeat-like domain-containing protein</fullName>
    </recommendedName>
</protein>
<dbReference type="OrthoDB" id="7173339at2"/>
<dbReference type="Proteomes" id="UP000028824">
    <property type="component" value="Unassembled WGS sequence"/>
</dbReference>
<name>A0A086Y9J9_9RHOB</name>
<dbReference type="AlphaFoldDB" id="A0A086Y9J9"/>
<dbReference type="EMBL" id="JFZB01000001">
    <property type="protein sequence ID" value="KFI30949.1"/>
    <property type="molecule type" value="Genomic_DNA"/>
</dbReference>
<dbReference type="STRING" id="1105367.CG50_04490"/>
<keyword evidence="1" id="KW-0812">Transmembrane</keyword>
<organism evidence="2 3">
    <name type="scientific">Paenirhodobacter enshiensis</name>
    <dbReference type="NCBI Taxonomy" id="1105367"/>
    <lineage>
        <taxon>Bacteria</taxon>
        <taxon>Pseudomonadati</taxon>
        <taxon>Pseudomonadota</taxon>
        <taxon>Alphaproteobacteria</taxon>
        <taxon>Rhodobacterales</taxon>
        <taxon>Rhodobacter group</taxon>
        <taxon>Paenirhodobacter</taxon>
    </lineage>
</organism>
<feature type="transmembrane region" description="Helical" evidence="1">
    <location>
        <begin position="27"/>
        <end position="45"/>
    </location>
</feature>
<reference evidence="2 3" key="1">
    <citation type="submission" date="2014-03" db="EMBL/GenBank/DDBJ databases">
        <title>Genome of Paenirhodobacter enshiensis DW2-9.</title>
        <authorList>
            <person name="Wang D."/>
            <person name="Wang G."/>
        </authorList>
    </citation>
    <scope>NUCLEOTIDE SEQUENCE [LARGE SCALE GENOMIC DNA]</scope>
    <source>
        <strain evidence="2 3">DW2-9</strain>
    </source>
</reference>
<evidence type="ECO:0000313" key="2">
    <source>
        <dbReference type="EMBL" id="KFI30949.1"/>
    </source>
</evidence>
<dbReference type="RefSeq" id="WP_036634226.1">
    <property type="nucleotide sequence ID" value="NZ_JFZB01000001.1"/>
</dbReference>
<keyword evidence="3" id="KW-1185">Reference proteome</keyword>
<keyword evidence="1" id="KW-0472">Membrane</keyword>
<proteinExistence type="predicted"/>
<accession>A0A086Y9J9</accession>